<dbReference type="EMBL" id="JAGQHS010000235">
    <property type="protein sequence ID" value="MCA9758950.1"/>
    <property type="molecule type" value="Genomic_DNA"/>
</dbReference>
<dbReference type="Gene3D" id="2.60.120.1130">
    <property type="match status" value="1"/>
</dbReference>
<feature type="domain" description="Transglutaminase-like" evidence="1">
    <location>
        <begin position="286"/>
        <end position="385"/>
    </location>
</feature>
<evidence type="ECO:0000259" key="1">
    <source>
        <dbReference type="Pfam" id="PF01841"/>
    </source>
</evidence>
<accession>A0A956NGH3</accession>
<comment type="caution">
    <text evidence="2">The sequence shown here is derived from an EMBL/GenBank/DDBJ whole genome shotgun (WGS) entry which is preliminary data.</text>
</comment>
<dbReference type="AlphaFoldDB" id="A0A956NGH3"/>
<dbReference type="SUPFAM" id="SSF54001">
    <property type="entry name" value="Cysteine proteinases"/>
    <property type="match status" value="1"/>
</dbReference>
<organism evidence="2 3">
    <name type="scientific">Eiseniibacteriota bacterium</name>
    <dbReference type="NCBI Taxonomy" id="2212470"/>
    <lineage>
        <taxon>Bacteria</taxon>
        <taxon>Candidatus Eiseniibacteriota</taxon>
    </lineage>
</organism>
<sequence length="646" mass="71374">MKSGGKAFLALHRETTTRLAISGVLLLLVGASISAAAGLPDWYDAAWADSVTQRLLNVPDEKGKLPDVVRVLDDYRLDVRDGREETLRKRRVVHVRKGSGAGESGTHCYENFWRNVKGMTLWQIAADGAVSKADDVVKSQLGSELYDDGVLHSLMAREFSDGATLLFETEEASRLTDESCRYFPVPEDVPVGRWTCSVLHEPGVRATAAWLLDPESAPISVPPTTSEEKVTGWQLSEIPEDAEVFVVRLETDDEVRFGIRSWEDIALWYRSLAGQSLAGAPDVEAKAAELVAGCATPDDRVRTLAEYVQQSVAYVQVYLDDGGWRPHPVDETLANRFGDCKDMSMLVVGLLTDAGIESYPALTNVEDDVRVPFPARRFDHCIVAYRDSDGPLGWGFFDPTSKSTPFGSLPAQIEGKSVLVAGVTPPIGLLELPESSSGDNTASYDALVRVREDGGMEAEVVERRTGHSAFGLKAHLKELSEAKRTEWLEDRLSGRKLDAKVDSLALVGLEADSDTLELRYFLSAERWAKRAGSRLIAGPDFLSSRTAKRLDEDDDHPEFSFPFRVDTHIAVEYPEGWTVESLPDDVELGSESASYMRRSIRGDGRIEVVRSEVLNAVRPRDDELAAIREWDDAAYQADRKQVILTR</sequence>
<reference evidence="2" key="1">
    <citation type="submission" date="2020-04" db="EMBL/GenBank/DDBJ databases">
        <authorList>
            <person name="Zhang T."/>
        </authorList>
    </citation>
    <scope>NUCLEOTIDE SEQUENCE</scope>
    <source>
        <strain evidence="2">HKST-UBA02</strain>
    </source>
</reference>
<dbReference type="InterPro" id="IPR038765">
    <property type="entry name" value="Papain-like_cys_pep_sf"/>
</dbReference>
<evidence type="ECO:0000313" key="2">
    <source>
        <dbReference type="EMBL" id="MCA9758950.1"/>
    </source>
</evidence>
<gene>
    <name evidence="2" type="ORF">KDA27_24355</name>
</gene>
<reference evidence="2" key="2">
    <citation type="journal article" date="2021" name="Microbiome">
        <title>Successional dynamics and alternative stable states in a saline activated sludge microbial community over 9 years.</title>
        <authorList>
            <person name="Wang Y."/>
            <person name="Ye J."/>
            <person name="Ju F."/>
            <person name="Liu L."/>
            <person name="Boyd J.A."/>
            <person name="Deng Y."/>
            <person name="Parks D.H."/>
            <person name="Jiang X."/>
            <person name="Yin X."/>
            <person name="Woodcroft B.J."/>
            <person name="Tyson G.W."/>
            <person name="Hugenholtz P."/>
            <person name="Polz M.F."/>
            <person name="Zhang T."/>
        </authorList>
    </citation>
    <scope>NUCLEOTIDE SEQUENCE</scope>
    <source>
        <strain evidence="2">HKST-UBA02</strain>
    </source>
</reference>
<dbReference type="Pfam" id="PF01841">
    <property type="entry name" value="Transglut_core"/>
    <property type="match status" value="1"/>
</dbReference>
<protein>
    <submittedName>
        <fullName evidence="2">Transglutaminase domain-containing protein</fullName>
    </submittedName>
</protein>
<dbReference type="InterPro" id="IPR002931">
    <property type="entry name" value="Transglutaminase-like"/>
</dbReference>
<dbReference type="Proteomes" id="UP000739538">
    <property type="component" value="Unassembled WGS sequence"/>
</dbReference>
<name>A0A956NGH3_UNCEI</name>
<dbReference type="Gene3D" id="3.10.620.30">
    <property type="match status" value="1"/>
</dbReference>
<evidence type="ECO:0000313" key="3">
    <source>
        <dbReference type="Proteomes" id="UP000739538"/>
    </source>
</evidence>
<proteinExistence type="predicted"/>